<gene>
    <name evidence="2" type="ordered locus">Caka_0611</name>
</gene>
<dbReference type="STRING" id="583355.Caka_0611"/>
<organism evidence="2 3">
    <name type="scientific">Coraliomargarita akajimensis (strain DSM 45221 / IAM 15411 / JCM 23193 / KCTC 12865 / 04OKA010-24)</name>
    <dbReference type="NCBI Taxonomy" id="583355"/>
    <lineage>
        <taxon>Bacteria</taxon>
        <taxon>Pseudomonadati</taxon>
        <taxon>Verrucomicrobiota</taxon>
        <taxon>Opitutia</taxon>
        <taxon>Puniceicoccales</taxon>
        <taxon>Coraliomargaritaceae</taxon>
        <taxon>Coraliomargarita</taxon>
    </lineage>
</organism>
<reference evidence="2 3" key="1">
    <citation type="journal article" date="2010" name="Stand. Genomic Sci.">
        <title>Complete genome sequence of Coraliomargarita akajimensis type strain (04OKA010-24).</title>
        <authorList>
            <person name="Mavromatis K."/>
            <person name="Abt B."/>
            <person name="Brambilla E."/>
            <person name="Lapidus A."/>
            <person name="Copeland A."/>
            <person name="Deshpande S."/>
            <person name="Nolan M."/>
            <person name="Lucas S."/>
            <person name="Tice H."/>
            <person name="Cheng J.F."/>
            <person name="Han C."/>
            <person name="Detter J.C."/>
            <person name="Woyke T."/>
            <person name="Goodwin L."/>
            <person name="Pitluck S."/>
            <person name="Held B."/>
            <person name="Brettin T."/>
            <person name="Tapia R."/>
            <person name="Ivanova N."/>
            <person name="Mikhailova N."/>
            <person name="Pati A."/>
            <person name="Liolios K."/>
            <person name="Chen A."/>
            <person name="Palaniappan K."/>
            <person name="Land M."/>
            <person name="Hauser L."/>
            <person name="Chang Y.J."/>
            <person name="Jeffries C.D."/>
            <person name="Rohde M."/>
            <person name="Goker M."/>
            <person name="Bristow J."/>
            <person name="Eisen J.A."/>
            <person name="Markowitz V."/>
            <person name="Hugenholtz P."/>
            <person name="Klenk H.P."/>
            <person name="Kyrpides N.C."/>
        </authorList>
    </citation>
    <scope>NUCLEOTIDE SEQUENCE [LARGE SCALE GENOMIC DNA]</scope>
    <source>
        <strain evidence="3">DSM 45221 / IAM 15411 / JCM 23193 / KCTC 12865</strain>
    </source>
</reference>
<dbReference type="EMBL" id="CP001998">
    <property type="protein sequence ID" value="ADE53636.1"/>
    <property type="molecule type" value="Genomic_DNA"/>
</dbReference>
<evidence type="ECO:0000313" key="2">
    <source>
        <dbReference type="EMBL" id="ADE53636.1"/>
    </source>
</evidence>
<dbReference type="HOGENOM" id="CLU_549480_0_0_0"/>
<dbReference type="eggNOG" id="COG3401">
    <property type="taxonomic scope" value="Bacteria"/>
</dbReference>
<protein>
    <submittedName>
        <fullName evidence="2">Uncharacterized protein</fullName>
    </submittedName>
</protein>
<proteinExistence type="predicted"/>
<keyword evidence="3" id="KW-1185">Reference proteome</keyword>
<dbReference type="AlphaFoldDB" id="D5ENX7"/>
<accession>D5ENX7</accession>
<dbReference type="Gene3D" id="2.60.120.260">
    <property type="entry name" value="Galactose-binding domain-like"/>
    <property type="match status" value="1"/>
</dbReference>
<dbReference type="Proteomes" id="UP000000925">
    <property type="component" value="Chromosome"/>
</dbReference>
<dbReference type="RefSeq" id="WP_013042360.1">
    <property type="nucleotide sequence ID" value="NC_014008.1"/>
</dbReference>
<feature type="signal peptide" evidence="1">
    <location>
        <begin position="1"/>
        <end position="26"/>
    </location>
</feature>
<sequence length="496" mass="55335">MKRALYPRVRLLAASLLIACSSQWLAAASSPWTKSNRIAISADGNPDADPDDIGATPFTLAILAKAGLQENLVHYDFNNFLEYKPIEPQHNRMWVSAMGGQARWGFDSDRFHDAAYDPDAAVRSLSTVINQSTSTDPLYLIAAGPMELIYRALEAADVTARQHVIIVSHHNYNEYVTPRLWQRNWNDVQELVPNIGYLRIVDQNGYGGNGLKGTDDADFDWLRDHADPNLNWVYERIVEGKPDVSDAGILSWLININGEDERVSIDQMREWFGPAVIPTTGDARLTPEAPLARQPVVNPPQSDRIFQEVGGRIVIEAESVPRVENWALERTISGYSGRGYIHWKLPDPNGVSHKQQGTLLYKLRISNPGNYRMAFKSSNQGASAYDQSNYCWTIMGLNPISPYGTTRGTHLAMTKEAFEAENSFSWETEHHNYGTVARKEGKVTAPLYALSSGDHYFWICGAASGFKIDKIHFFKEGVSGFKSDTTPTTPVIRAGQ</sequence>
<name>D5ENX7_CORAD</name>
<keyword evidence="1" id="KW-0732">Signal</keyword>
<evidence type="ECO:0000256" key="1">
    <source>
        <dbReference type="SAM" id="SignalP"/>
    </source>
</evidence>
<evidence type="ECO:0000313" key="3">
    <source>
        <dbReference type="Proteomes" id="UP000000925"/>
    </source>
</evidence>
<dbReference type="KEGG" id="caa:Caka_0611"/>
<feature type="chain" id="PRO_5003071322" evidence="1">
    <location>
        <begin position="27"/>
        <end position="496"/>
    </location>
</feature>